<reference evidence="2 3" key="1">
    <citation type="submission" date="2016-10" db="EMBL/GenBank/DDBJ databases">
        <authorList>
            <person name="de Groot N.N."/>
        </authorList>
    </citation>
    <scope>NUCLEOTIDE SEQUENCE [LARGE SCALE GENOMIC DNA]</scope>
    <source>
        <strain evidence="2 3">DSM 46701</strain>
    </source>
</reference>
<dbReference type="RefSeq" id="WP_089964498.1">
    <property type="nucleotide sequence ID" value="NZ_FOCQ01000001.1"/>
</dbReference>
<sequence>MPDHEIIYAEKAESYDLLISRQKSVYETLVKIKPFQGLDIIDLGAGTGRLTCLLAPKAKSVLALDRSRAMLDVAAAKLKKMGLANWKVEVADHRQLPVADHSADLIVSGWSICYLGSSNAANWKQNIDQVMKEIKRVLRPGGSVIIFETMGTGTETPDPPEFLRGYYTMLENEYGFSHTVIRTDYAFADLAEAENLTRFFFGDELANRVVKEGLVQLPECAGVWWRVF</sequence>
<dbReference type="PANTHER" id="PTHR42912">
    <property type="entry name" value="METHYLTRANSFERASE"/>
    <property type="match status" value="1"/>
</dbReference>
<dbReference type="InterPro" id="IPR050508">
    <property type="entry name" value="Methyltransf_Superfamily"/>
</dbReference>
<accession>A0A1H8AKK9</accession>
<gene>
    <name evidence="2" type="ORF">SAMN05444955_101201</name>
</gene>
<dbReference type="CDD" id="cd02440">
    <property type="entry name" value="AdoMet_MTases"/>
    <property type="match status" value="1"/>
</dbReference>
<dbReference type="Gene3D" id="3.40.50.150">
    <property type="entry name" value="Vaccinia Virus protein VP39"/>
    <property type="match status" value="1"/>
</dbReference>
<dbReference type="AlphaFoldDB" id="A0A1H8AKK9"/>
<evidence type="ECO:0000313" key="2">
    <source>
        <dbReference type="EMBL" id="SEM71053.1"/>
    </source>
</evidence>
<dbReference type="Pfam" id="PF08241">
    <property type="entry name" value="Methyltransf_11"/>
    <property type="match status" value="1"/>
</dbReference>
<dbReference type="SUPFAM" id="SSF53335">
    <property type="entry name" value="S-adenosyl-L-methionine-dependent methyltransferases"/>
    <property type="match status" value="1"/>
</dbReference>
<dbReference type="InterPro" id="IPR013216">
    <property type="entry name" value="Methyltransf_11"/>
</dbReference>
<protein>
    <submittedName>
        <fullName evidence="2">Methyltransferase domain-containing protein</fullName>
    </submittedName>
</protein>
<keyword evidence="2" id="KW-0808">Transferase</keyword>
<dbReference type="GO" id="GO:0032259">
    <property type="term" value="P:methylation"/>
    <property type="evidence" value="ECO:0007669"/>
    <property type="project" value="UniProtKB-KW"/>
</dbReference>
<dbReference type="EMBL" id="FOCQ01000001">
    <property type="protein sequence ID" value="SEM71053.1"/>
    <property type="molecule type" value="Genomic_DNA"/>
</dbReference>
<name>A0A1H8AKK9_9BACL</name>
<dbReference type="OrthoDB" id="9784101at2"/>
<proteinExistence type="predicted"/>
<evidence type="ECO:0000313" key="3">
    <source>
        <dbReference type="Proteomes" id="UP000199695"/>
    </source>
</evidence>
<evidence type="ECO:0000259" key="1">
    <source>
        <dbReference type="Pfam" id="PF08241"/>
    </source>
</evidence>
<organism evidence="2 3">
    <name type="scientific">Lihuaxuella thermophila</name>
    <dbReference type="NCBI Taxonomy" id="1173111"/>
    <lineage>
        <taxon>Bacteria</taxon>
        <taxon>Bacillati</taxon>
        <taxon>Bacillota</taxon>
        <taxon>Bacilli</taxon>
        <taxon>Bacillales</taxon>
        <taxon>Thermoactinomycetaceae</taxon>
        <taxon>Lihuaxuella</taxon>
    </lineage>
</organism>
<keyword evidence="3" id="KW-1185">Reference proteome</keyword>
<dbReference type="GO" id="GO:0008757">
    <property type="term" value="F:S-adenosylmethionine-dependent methyltransferase activity"/>
    <property type="evidence" value="ECO:0007669"/>
    <property type="project" value="InterPro"/>
</dbReference>
<keyword evidence="2" id="KW-0489">Methyltransferase</keyword>
<dbReference type="InterPro" id="IPR029063">
    <property type="entry name" value="SAM-dependent_MTases_sf"/>
</dbReference>
<dbReference type="STRING" id="1173111.SAMN05444955_101201"/>
<dbReference type="Proteomes" id="UP000199695">
    <property type="component" value="Unassembled WGS sequence"/>
</dbReference>
<feature type="domain" description="Methyltransferase type 11" evidence="1">
    <location>
        <begin position="42"/>
        <end position="146"/>
    </location>
</feature>